<feature type="transmembrane region" description="Helical" evidence="18">
    <location>
        <begin position="269"/>
        <end position="289"/>
    </location>
</feature>
<comment type="catalytic activity">
    <reaction evidence="17">
        <text>L-seryl-[protein] + ATP = O-phospho-L-seryl-[protein] + ADP + H(+)</text>
        <dbReference type="Rhea" id="RHEA:17989"/>
        <dbReference type="Rhea" id="RHEA-COMP:9863"/>
        <dbReference type="Rhea" id="RHEA-COMP:11604"/>
        <dbReference type="ChEBI" id="CHEBI:15378"/>
        <dbReference type="ChEBI" id="CHEBI:29999"/>
        <dbReference type="ChEBI" id="CHEBI:30616"/>
        <dbReference type="ChEBI" id="CHEBI:83421"/>
        <dbReference type="ChEBI" id="CHEBI:456216"/>
        <dbReference type="EC" id="2.7.11.1"/>
    </reaction>
</comment>
<name>A0A151QVZ4_CAJCA</name>
<evidence type="ECO:0000256" key="5">
    <source>
        <dbReference type="ARBA" id="ARBA00022692"/>
    </source>
</evidence>
<keyword evidence="3" id="KW-0723">Serine/threonine-protein kinase</keyword>
<dbReference type="CDD" id="cd23509">
    <property type="entry name" value="Gnk2-like"/>
    <property type="match status" value="2"/>
</dbReference>
<protein>
    <recommendedName>
        <fullName evidence="2">non-specific serine/threonine protein kinase</fullName>
        <ecNumber evidence="2">2.7.11.1</ecNumber>
    </recommendedName>
</protein>
<dbReference type="FunFam" id="3.30.430.20:FF:000009">
    <property type="entry name" value="Cysteine-rich receptor-like protein kinase 28"/>
    <property type="match status" value="1"/>
</dbReference>
<dbReference type="FunFam" id="3.30.200.20:FF:000195">
    <property type="entry name" value="G-type lectin S-receptor-like serine/threonine-protein kinase"/>
    <property type="match status" value="1"/>
</dbReference>
<dbReference type="Gene3D" id="3.30.200.20">
    <property type="entry name" value="Phosphorylase Kinase, domain 1"/>
    <property type="match status" value="1"/>
</dbReference>
<dbReference type="InterPro" id="IPR002902">
    <property type="entry name" value="GNK2"/>
</dbReference>
<feature type="domain" description="Protein kinase" evidence="20">
    <location>
        <begin position="333"/>
        <end position="472"/>
    </location>
</feature>
<sequence>MRSISFTFWLLLSFRALFTEAQVPNLLGSNCQNTSQQQQPLSSAYQTNLERILTWVSSDAYKGKVYNYRSIGITSSVYGLYDCRGDVVGYFCQFCVSNAAREAPRLCPNSVSAMVWYDYCILRYSNENFFGKVLTNPIWYVLGTKNIFNKTEIQKGKDFVTSLIRKATKDTNQLYYMDGFSMSSTQRRYGFVHCSRDLTSERCKQCLEAILAQVPNCCEQKLGWFIWTGSCMIKYDNHMFYLLSNQASYVSVPNPQTAENGGNKRIKSLIISFGVMGSIILLLCFVYCFRYMSRVRKDGLCLSSFRKIQTEETWKTDLPIIPLITILQSTDNFSEASKLGEGGFGPVYKGILPDGRQVAIKRLSNFSSQGSEEFNNEVMFIAKLQHRNLVNLLACCLEENEKILVYEYLANKSLDFHLFGMFSLCFNDSINSSVAFTAIFSSAFLSSKLVLAYVLYRTFPGMYDFKNKSSMI</sequence>
<organism evidence="22 23">
    <name type="scientific">Cajanus cajan</name>
    <name type="common">Pigeon pea</name>
    <name type="synonym">Cajanus indicus</name>
    <dbReference type="NCBI Taxonomy" id="3821"/>
    <lineage>
        <taxon>Eukaryota</taxon>
        <taxon>Viridiplantae</taxon>
        <taxon>Streptophyta</taxon>
        <taxon>Embryophyta</taxon>
        <taxon>Tracheophyta</taxon>
        <taxon>Spermatophyta</taxon>
        <taxon>Magnoliopsida</taxon>
        <taxon>eudicotyledons</taxon>
        <taxon>Gunneridae</taxon>
        <taxon>Pentapetalae</taxon>
        <taxon>rosids</taxon>
        <taxon>fabids</taxon>
        <taxon>Fabales</taxon>
        <taxon>Fabaceae</taxon>
        <taxon>Papilionoideae</taxon>
        <taxon>50 kb inversion clade</taxon>
        <taxon>NPAAA clade</taxon>
        <taxon>indigoferoid/millettioid clade</taxon>
        <taxon>Phaseoleae</taxon>
        <taxon>Cajanus</taxon>
    </lineage>
</organism>
<keyword evidence="9 22" id="KW-0418">Kinase</keyword>
<dbReference type="PROSITE" id="PS50011">
    <property type="entry name" value="PROTEIN_KINASE_DOM"/>
    <property type="match status" value="1"/>
</dbReference>
<feature type="domain" description="Gnk2-homologous" evidence="21">
    <location>
        <begin position="135"/>
        <end position="240"/>
    </location>
</feature>
<evidence type="ECO:0000256" key="1">
    <source>
        <dbReference type="ARBA" id="ARBA00004167"/>
    </source>
</evidence>
<dbReference type="OMA" id="CFNDSIN"/>
<dbReference type="InterPro" id="IPR001245">
    <property type="entry name" value="Ser-Thr/Tyr_kinase_cat_dom"/>
</dbReference>
<evidence type="ECO:0000256" key="12">
    <source>
        <dbReference type="ARBA" id="ARBA00023136"/>
    </source>
</evidence>
<dbReference type="Pfam" id="PF07714">
    <property type="entry name" value="PK_Tyr_Ser-Thr"/>
    <property type="match status" value="1"/>
</dbReference>
<evidence type="ECO:0000256" key="16">
    <source>
        <dbReference type="ARBA" id="ARBA00047899"/>
    </source>
</evidence>
<dbReference type="InterPro" id="IPR011009">
    <property type="entry name" value="Kinase-like_dom_sf"/>
</dbReference>
<feature type="transmembrane region" description="Helical" evidence="18">
    <location>
        <begin position="434"/>
        <end position="456"/>
    </location>
</feature>
<comment type="catalytic activity">
    <reaction evidence="16">
        <text>L-threonyl-[protein] + ATP = O-phospho-L-threonyl-[protein] + ADP + H(+)</text>
        <dbReference type="Rhea" id="RHEA:46608"/>
        <dbReference type="Rhea" id="RHEA-COMP:11060"/>
        <dbReference type="Rhea" id="RHEA-COMP:11605"/>
        <dbReference type="ChEBI" id="CHEBI:15378"/>
        <dbReference type="ChEBI" id="CHEBI:30013"/>
        <dbReference type="ChEBI" id="CHEBI:30616"/>
        <dbReference type="ChEBI" id="CHEBI:61977"/>
        <dbReference type="ChEBI" id="CHEBI:456216"/>
        <dbReference type="EC" id="2.7.11.1"/>
    </reaction>
</comment>
<evidence type="ECO:0000256" key="6">
    <source>
        <dbReference type="ARBA" id="ARBA00022729"/>
    </source>
</evidence>
<evidence type="ECO:0000256" key="11">
    <source>
        <dbReference type="ARBA" id="ARBA00022989"/>
    </source>
</evidence>
<dbReference type="Gene3D" id="3.30.430.20">
    <property type="entry name" value="Gnk2 domain, C-X8-C-X2-C motif"/>
    <property type="match status" value="2"/>
</dbReference>
<reference evidence="22" key="1">
    <citation type="journal article" date="2012" name="Nat. Biotechnol.">
        <title>Draft genome sequence of pigeonpea (Cajanus cajan), an orphan legume crop of resource-poor farmers.</title>
        <authorList>
            <person name="Varshney R.K."/>
            <person name="Chen W."/>
            <person name="Li Y."/>
            <person name="Bharti A.K."/>
            <person name="Saxena R.K."/>
            <person name="Schlueter J.A."/>
            <person name="Donoghue M.T."/>
            <person name="Azam S."/>
            <person name="Fan G."/>
            <person name="Whaley A.M."/>
            <person name="Farmer A.D."/>
            <person name="Sheridan J."/>
            <person name="Iwata A."/>
            <person name="Tuteja R."/>
            <person name="Penmetsa R.V."/>
            <person name="Wu W."/>
            <person name="Upadhyaya H.D."/>
            <person name="Yang S.P."/>
            <person name="Shah T."/>
            <person name="Saxena K.B."/>
            <person name="Michael T."/>
            <person name="McCombie W.R."/>
            <person name="Yang B."/>
            <person name="Zhang G."/>
            <person name="Yang H."/>
            <person name="Wang J."/>
            <person name="Spillane C."/>
            <person name="Cook D.R."/>
            <person name="May G.D."/>
            <person name="Xu X."/>
            <person name="Jackson S.A."/>
        </authorList>
    </citation>
    <scope>NUCLEOTIDE SEQUENCE [LARGE SCALE GENOMIC DNA]</scope>
</reference>
<evidence type="ECO:0000256" key="19">
    <source>
        <dbReference type="SAM" id="SignalP"/>
    </source>
</evidence>
<evidence type="ECO:0000256" key="13">
    <source>
        <dbReference type="ARBA" id="ARBA00023157"/>
    </source>
</evidence>
<dbReference type="GO" id="GO:0004713">
    <property type="term" value="F:protein tyrosine kinase activity"/>
    <property type="evidence" value="ECO:0007669"/>
    <property type="project" value="InterPro"/>
</dbReference>
<dbReference type="InterPro" id="IPR020635">
    <property type="entry name" value="Tyr_kinase_cat_dom"/>
</dbReference>
<feature type="chain" id="PRO_5007587554" description="non-specific serine/threonine protein kinase" evidence="19">
    <location>
        <begin position="22"/>
        <end position="472"/>
    </location>
</feature>
<dbReference type="EC" id="2.7.11.1" evidence="2"/>
<evidence type="ECO:0000256" key="18">
    <source>
        <dbReference type="SAM" id="Phobius"/>
    </source>
</evidence>
<evidence type="ECO:0000259" key="21">
    <source>
        <dbReference type="PROSITE" id="PS51473"/>
    </source>
</evidence>
<dbReference type="GO" id="GO:0005524">
    <property type="term" value="F:ATP binding"/>
    <property type="evidence" value="ECO:0007669"/>
    <property type="project" value="UniProtKB-KW"/>
</dbReference>
<evidence type="ECO:0000256" key="15">
    <source>
        <dbReference type="ARBA" id="ARBA00023180"/>
    </source>
</evidence>
<dbReference type="InterPro" id="IPR038408">
    <property type="entry name" value="GNK2_sf"/>
</dbReference>
<keyword evidence="10" id="KW-0067">ATP-binding</keyword>
<keyword evidence="6 19" id="KW-0732">Signal</keyword>
<evidence type="ECO:0000313" key="22">
    <source>
        <dbReference type="EMBL" id="KYP34446.1"/>
    </source>
</evidence>
<keyword evidence="11 18" id="KW-1133">Transmembrane helix</keyword>
<evidence type="ECO:0000256" key="17">
    <source>
        <dbReference type="ARBA" id="ARBA00048679"/>
    </source>
</evidence>
<keyword evidence="12 18" id="KW-0472">Membrane</keyword>
<feature type="domain" description="Gnk2-homologous" evidence="21">
    <location>
        <begin position="25"/>
        <end position="129"/>
    </location>
</feature>
<dbReference type="Pfam" id="PF01657">
    <property type="entry name" value="Stress-antifung"/>
    <property type="match status" value="2"/>
</dbReference>
<gene>
    <name evidence="22" type="ORF">KK1_044590</name>
</gene>
<evidence type="ECO:0000256" key="10">
    <source>
        <dbReference type="ARBA" id="ARBA00022840"/>
    </source>
</evidence>
<dbReference type="GO" id="GO:0005886">
    <property type="term" value="C:plasma membrane"/>
    <property type="evidence" value="ECO:0007669"/>
    <property type="project" value="TreeGrafter"/>
</dbReference>
<evidence type="ECO:0000256" key="14">
    <source>
        <dbReference type="ARBA" id="ARBA00023170"/>
    </source>
</evidence>
<evidence type="ECO:0000256" key="3">
    <source>
        <dbReference type="ARBA" id="ARBA00022527"/>
    </source>
</evidence>
<dbReference type="AlphaFoldDB" id="A0A151QVZ4"/>
<dbReference type="SMART" id="SM00219">
    <property type="entry name" value="TyrKc"/>
    <property type="match status" value="1"/>
</dbReference>
<dbReference type="STRING" id="3821.A0A151QVZ4"/>
<keyword evidence="15" id="KW-0325">Glycoprotein</keyword>
<evidence type="ECO:0000256" key="2">
    <source>
        <dbReference type="ARBA" id="ARBA00012513"/>
    </source>
</evidence>
<feature type="signal peptide" evidence="19">
    <location>
        <begin position="1"/>
        <end position="21"/>
    </location>
</feature>
<dbReference type="InterPro" id="IPR000719">
    <property type="entry name" value="Prot_kinase_dom"/>
</dbReference>
<evidence type="ECO:0000256" key="4">
    <source>
        <dbReference type="ARBA" id="ARBA00022679"/>
    </source>
</evidence>
<comment type="subcellular location">
    <subcellularLocation>
        <location evidence="1">Membrane</location>
        <topology evidence="1">Single-pass membrane protein</topology>
    </subcellularLocation>
</comment>
<evidence type="ECO:0000256" key="9">
    <source>
        <dbReference type="ARBA" id="ARBA00022777"/>
    </source>
</evidence>
<accession>A0A151QVZ4</accession>
<dbReference type="PANTHER" id="PTHR27002:SF970">
    <property type="entry name" value="CYSTEINE-RICH RECEPTOR-LIKE KINASE"/>
    <property type="match status" value="1"/>
</dbReference>
<keyword evidence="13" id="KW-1015">Disulfide bond</keyword>
<proteinExistence type="predicted"/>
<dbReference type="Gramene" id="C.cajan_41083.t">
    <property type="protein sequence ID" value="C.cajan_41083.t"/>
    <property type="gene ID" value="C.cajan_41083"/>
</dbReference>
<dbReference type="SUPFAM" id="SSF56112">
    <property type="entry name" value="Protein kinase-like (PK-like)"/>
    <property type="match status" value="1"/>
</dbReference>
<dbReference type="PANTHER" id="PTHR27002">
    <property type="entry name" value="RECEPTOR-LIKE SERINE/THREONINE-PROTEIN KINASE SD1-8"/>
    <property type="match status" value="1"/>
</dbReference>
<keyword evidence="4" id="KW-0808">Transferase</keyword>
<keyword evidence="8" id="KW-0547">Nucleotide-binding</keyword>
<keyword evidence="7" id="KW-0677">Repeat</keyword>
<keyword evidence="14 22" id="KW-0675">Receptor</keyword>
<keyword evidence="5 18" id="KW-0812">Transmembrane</keyword>
<keyword evidence="23" id="KW-1185">Reference proteome</keyword>
<dbReference type="GO" id="GO:0004674">
    <property type="term" value="F:protein serine/threonine kinase activity"/>
    <property type="evidence" value="ECO:0007669"/>
    <property type="project" value="UniProtKB-KW"/>
</dbReference>
<dbReference type="PROSITE" id="PS51473">
    <property type="entry name" value="GNK2"/>
    <property type="match status" value="2"/>
</dbReference>
<dbReference type="Proteomes" id="UP000075243">
    <property type="component" value="Unassembled WGS sequence"/>
</dbReference>
<evidence type="ECO:0000259" key="20">
    <source>
        <dbReference type="PROSITE" id="PS50011"/>
    </source>
</evidence>
<evidence type="ECO:0000313" key="23">
    <source>
        <dbReference type="Proteomes" id="UP000075243"/>
    </source>
</evidence>
<evidence type="ECO:0000256" key="8">
    <source>
        <dbReference type="ARBA" id="ARBA00022741"/>
    </source>
</evidence>
<evidence type="ECO:0000256" key="7">
    <source>
        <dbReference type="ARBA" id="ARBA00022737"/>
    </source>
</evidence>
<dbReference type="EMBL" id="KQ484593">
    <property type="protein sequence ID" value="KYP34446.1"/>
    <property type="molecule type" value="Genomic_DNA"/>
</dbReference>